<dbReference type="InParanoid" id="W7XDR5"/>
<dbReference type="KEGG" id="tet:TTHERM_000943052"/>
<evidence type="ECO:0000313" key="1">
    <source>
        <dbReference type="EMBL" id="EWS75727.1"/>
    </source>
</evidence>
<dbReference type="EMBL" id="GG662797">
    <property type="protein sequence ID" value="EWS75727.1"/>
    <property type="molecule type" value="Genomic_DNA"/>
</dbReference>
<accession>W7XDR5</accession>
<keyword evidence="2" id="KW-1185">Reference proteome</keyword>
<dbReference type="GeneID" id="24441182"/>
<sequence length="129" mass="15690">MYILFQILHFVSLKLSKNSKIKLFQANLALLLYYQDILYFAFYKLNRHCTLVNQKEKMKKKYEIIRFINNQQNQQIMKKKANQQIMMIISIIKIIYLNKLKDKNINNNKNNIFQLNIPKINMESLMRQK</sequence>
<protein>
    <submittedName>
        <fullName evidence="1">Uncharacterized protein</fullName>
    </submittedName>
</protein>
<dbReference type="AlphaFoldDB" id="W7XDR5"/>
<dbReference type="RefSeq" id="XP_012651750.1">
    <property type="nucleotide sequence ID" value="XM_012796296.1"/>
</dbReference>
<dbReference type="Proteomes" id="UP000009168">
    <property type="component" value="Unassembled WGS sequence"/>
</dbReference>
<reference evidence="2" key="1">
    <citation type="journal article" date="2006" name="PLoS Biol.">
        <title>Macronuclear genome sequence of the ciliate Tetrahymena thermophila, a model eukaryote.</title>
        <authorList>
            <person name="Eisen J.A."/>
            <person name="Coyne R.S."/>
            <person name="Wu M."/>
            <person name="Wu D."/>
            <person name="Thiagarajan M."/>
            <person name="Wortman J.R."/>
            <person name="Badger J.H."/>
            <person name="Ren Q."/>
            <person name="Amedeo P."/>
            <person name="Jones K.M."/>
            <person name="Tallon L.J."/>
            <person name="Delcher A.L."/>
            <person name="Salzberg S.L."/>
            <person name="Silva J.C."/>
            <person name="Haas B.J."/>
            <person name="Majoros W.H."/>
            <person name="Farzad M."/>
            <person name="Carlton J.M."/>
            <person name="Smith R.K. Jr."/>
            <person name="Garg J."/>
            <person name="Pearlman R.E."/>
            <person name="Karrer K.M."/>
            <person name="Sun L."/>
            <person name="Manning G."/>
            <person name="Elde N.C."/>
            <person name="Turkewitz A.P."/>
            <person name="Asai D.J."/>
            <person name="Wilkes D.E."/>
            <person name="Wang Y."/>
            <person name="Cai H."/>
            <person name="Collins K."/>
            <person name="Stewart B.A."/>
            <person name="Lee S.R."/>
            <person name="Wilamowska K."/>
            <person name="Weinberg Z."/>
            <person name="Ruzzo W.L."/>
            <person name="Wloga D."/>
            <person name="Gaertig J."/>
            <person name="Frankel J."/>
            <person name="Tsao C.-C."/>
            <person name="Gorovsky M.A."/>
            <person name="Keeling P.J."/>
            <person name="Waller R.F."/>
            <person name="Patron N.J."/>
            <person name="Cherry J.M."/>
            <person name="Stover N.A."/>
            <person name="Krieger C.J."/>
            <person name="del Toro C."/>
            <person name="Ryder H.F."/>
            <person name="Williamson S.C."/>
            <person name="Barbeau R.A."/>
            <person name="Hamilton E.P."/>
            <person name="Orias E."/>
        </authorList>
    </citation>
    <scope>NUCLEOTIDE SEQUENCE [LARGE SCALE GENOMIC DNA]</scope>
    <source>
        <strain evidence="2">SB210</strain>
    </source>
</reference>
<organism evidence="1 2">
    <name type="scientific">Tetrahymena thermophila (strain SB210)</name>
    <dbReference type="NCBI Taxonomy" id="312017"/>
    <lineage>
        <taxon>Eukaryota</taxon>
        <taxon>Sar</taxon>
        <taxon>Alveolata</taxon>
        <taxon>Ciliophora</taxon>
        <taxon>Intramacronucleata</taxon>
        <taxon>Oligohymenophorea</taxon>
        <taxon>Hymenostomatida</taxon>
        <taxon>Tetrahymenina</taxon>
        <taxon>Tetrahymenidae</taxon>
        <taxon>Tetrahymena</taxon>
    </lineage>
</organism>
<gene>
    <name evidence="1" type="ORF">TTHERM_000943052</name>
</gene>
<evidence type="ECO:0000313" key="2">
    <source>
        <dbReference type="Proteomes" id="UP000009168"/>
    </source>
</evidence>
<name>W7XDR5_TETTS</name>
<proteinExistence type="predicted"/>